<evidence type="ECO:0000313" key="1">
    <source>
        <dbReference type="EMBL" id="KPX11577.1"/>
    </source>
</evidence>
<dbReference type="EMBL" id="LJQG01000372">
    <property type="protein sequence ID" value="KPX11577.1"/>
    <property type="molecule type" value="Genomic_DNA"/>
</dbReference>
<dbReference type="PATRIC" id="fig|235272.12.peg.2422"/>
<dbReference type="AlphaFoldDB" id="A0A0P9P4F9"/>
<organism evidence="1 2">
    <name type="scientific">Pseudomonas amygdali pv. dendropanacis</name>
    <dbReference type="NCBI Taxonomy" id="235272"/>
    <lineage>
        <taxon>Bacteria</taxon>
        <taxon>Pseudomonadati</taxon>
        <taxon>Pseudomonadota</taxon>
        <taxon>Gammaproteobacteria</taxon>
        <taxon>Pseudomonadales</taxon>
        <taxon>Pseudomonadaceae</taxon>
        <taxon>Pseudomonas</taxon>
        <taxon>Pseudomonas amygdali</taxon>
    </lineage>
</organism>
<evidence type="ECO:0000313" key="2">
    <source>
        <dbReference type="Proteomes" id="UP000050346"/>
    </source>
</evidence>
<gene>
    <name evidence="1" type="ORF">ALO71_102186</name>
</gene>
<name>A0A0P9P4F9_PSEA0</name>
<sequence length="49" mass="5651">MIPEIGTMKQRCNVEESPSQDVMAVLIAVAEKVLTHTPVKRRRRTRKVF</sequence>
<comment type="caution">
    <text evidence="1">The sequence shown here is derived from an EMBL/GenBank/DDBJ whole genome shotgun (WGS) entry which is preliminary data.</text>
</comment>
<dbReference type="Proteomes" id="UP000050346">
    <property type="component" value="Unassembled WGS sequence"/>
</dbReference>
<reference evidence="1 2" key="1">
    <citation type="submission" date="2015-09" db="EMBL/GenBank/DDBJ databases">
        <title>Genome announcement of multiple Pseudomonas syringae strains.</title>
        <authorList>
            <person name="Thakur S."/>
            <person name="Wang P.W."/>
            <person name="Gong Y."/>
            <person name="Weir B.S."/>
            <person name="Guttman D.S."/>
        </authorList>
    </citation>
    <scope>NUCLEOTIDE SEQUENCE [LARGE SCALE GENOMIC DNA]</scope>
    <source>
        <strain evidence="1 2">ICMP9150</strain>
    </source>
</reference>
<proteinExistence type="predicted"/>
<protein>
    <submittedName>
        <fullName evidence="1">Uncharacterized protein</fullName>
    </submittedName>
</protein>
<accession>A0A0P9P4F9</accession>